<dbReference type="InterPro" id="IPR035940">
    <property type="entry name" value="CAP_sf"/>
</dbReference>
<evidence type="ECO:0000313" key="3">
    <source>
        <dbReference type="Proteomes" id="UP000252519"/>
    </source>
</evidence>
<proteinExistence type="predicted"/>
<protein>
    <submittedName>
        <fullName evidence="2">Uncharacterized protein</fullName>
    </submittedName>
</protein>
<dbReference type="OrthoDB" id="10425808at2759"/>
<dbReference type="AlphaFoldDB" id="A0A368GHQ9"/>
<sequence>MAEHYRQKIENHHKDLRGGGEGPKYDCKLEVEARRKQDNPSYKIPKGLGMIRIKLPKDNGKTTVRNLEEAFKSVKETGNERKLLQMTSPQVTRYGCWGKFYHQIYDELSVVCVYDPKRVLCS</sequence>
<keyword evidence="3" id="KW-1185">Reference proteome</keyword>
<dbReference type="Proteomes" id="UP000252519">
    <property type="component" value="Unassembled WGS sequence"/>
</dbReference>
<name>A0A368GHQ9_ANCCA</name>
<feature type="region of interest" description="Disordered" evidence="1">
    <location>
        <begin position="1"/>
        <end position="22"/>
    </location>
</feature>
<organism evidence="2 3">
    <name type="scientific">Ancylostoma caninum</name>
    <name type="common">Dog hookworm</name>
    <dbReference type="NCBI Taxonomy" id="29170"/>
    <lineage>
        <taxon>Eukaryota</taxon>
        <taxon>Metazoa</taxon>
        <taxon>Ecdysozoa</taxon>
        <taxon>Nematoda</taxon>
        <taxon>Chromadorea</taxon>
        <taxon>Rhabditida</taxon>
        <taxon>Rhabditina</taxon>
        <taxon>Rhabditomorpha</taxon>
        <taxon>Strongyloidea</taxon>
        <taxon>Ancylostomatidae</taxon>
        <taxon>Ancylostomatinae</taxon>
        <taxon>Ancylostoma</taxon>
    </lineage>
</organism>
<evidence type="ECO:0000313" key="2">
    <source>
        <dbReference type="EMBL" id="RCN43906.1"/>
    </source>
</evidence>
<reference evidence="2 3" key="1">
    <citation type="submission" date="2014-10" db="EMBL/GenBank/DDBJ databases">
        <title>Draft genome of the hookworm Ancylostoma caninum.</title>
        <authorList>
            <person name="Mitreva M."/>
        </authorList>
    </citation>
    <scope>NUCLEOTIDE SEQUENCE [LARGE SCALE GENOMIC DNA]</scope>
    <source>
        <strain evidence="2 3">Baltimore</strain>
    </source>
</reference>
<gene>
    <name evidence="2" type="ORF">ANCCAN_10107</name>
</gene>
<evidence type="ECO:0000256" key="1">
    <source>
        <dbReference type="SAM" id="MobiDB-lite"/>
    </source>
</evidence>
<dbReference type="EMBL" id="JOJR01000143">
    <property type="protein sequence ID" value="RCN43906.1"/>
    <property type="molecule type" value="Genomic_DNA"/>
</dbReference>
<accession>A0A368GHQ9</accession>
<comment type="caution">
    <text evidence="2">The sequence shown here is derived from an EMBL/GenBank/DDBJ whole genome shotgun (WGS) entry which is preliminary data.</text>
</comment>
<dbReference type="Gene3D" id="3.40.33.10">
    <property type="entry name" value="CAP"/>
    <property type="match status" value="1"/>
</dbReference>